<dbReference type="GO" id="GO:0003677">
    <property type="term" value="F:DNA binding"/>
    <property type="evidence" value="ECO:0007669"/>
    <property type="project" value="InterPro"/>
</dbReference>
<gene>
    <name evidence="2" type="ORF">ERS450000_05112</name>
</gene>
<dbReference type="SUPFAM" id="SSF48452">
    <property type="entry name" value="TPR-like"/>
    <property type="match status" value="1"/>
</dbReference>
<protein>
    <submittedName>
        <fullName evidence="2">Predicted ATPase</fullName>
    </submittedName>
</protein>
<dbReference type="Pfam" id="PF13560">
    <property type="entry name" value="HTH_31"/>
    <property type="match status" value="1"/>
</dbReference>
<reference evidence="3" key="1">
    <citation type="submission" date="2015-03" db="EMBL/GenBank/DDBJ databases">
        <authorList>
            <consortium name="Pathogen Informatics"/>
        </authorList>
    </citation>
    <scope>NUCLEOTIDE SEQUENCE [LARGE SCALE GENOMIC DNA]</scope>
    <source>
        <strain evidence="3">NCTC11134</strain>
        <plasmid evidence="3">2</plasmid>
    </source>
</reference>
<dbReference type="CDD" id="cd00093">
    <property type="entry name" value="HTH_XRE"/>
    <property type="match status" value="1"/>
</dbReference>
<dbReference type="Gene3D" id="1.25.40.10">
    <property type="entry name" value="Tetratricopeptide repeat domain"/>
    <property type="match status" value="1"/>
</dbReference>
<sequence length="369" mass="39462">MGSGIDGAALRAAREAAGVSLSVLAVRTNYSKSLLALLETGKRTIHADHVRAYSRALGVSIGALDVPPNDPLRAAHEWLVRDQPASAEGRAGRRVGAGLAAAMERRVAQLRRLDDEVGSGALYPLVAGELSRAKSLVREATYGPEVGRRLFTVVAELCQLAGWVASDAGRYGEAQRTYLEGVSAAGRAGARTLAAQLLSSLSYQIANVGDPADALLLAQTAVAGAEGATPAVRALLLERVAWAAARARDTAATRRALDAVDDAFDHRGTEPDPDWVYWLNRDEIDVMAGRCHVELGDPVRAEPLLARVIERYPAHHERERALYRTWLAEALARAGRLADAREVLALIPGQIDSDRVRRRLAVVAGLMTG</sequence>
<evidence type="ECO:0000313" key="2">
    <source>
        <dbReference type="EMBL" id="CRY82713.1"/>
    </source>
</evidence>
<dbReference type="Proteomes" id="UP000057820">
    <property type="component" value="Plasmid 2"/>
</dbReference>
<organism evidence="2 3">
    <name type="scientific">Nocardia farcinica</name>
    <dbReference type="NCBI Taxonomy" id="37329"/>
    <lineage>
        <taxon>Bacteria</taxon>
        <taxon>Bacillati</taxon>
        <taxon>Actinomycetota</taxon>
        <taxon>Actinomycetes</taxon>
        <taxon>Mycobacteriales</taxon>
        <taxon>Nocardiaceae</taxon>
        <taxon>Nocardia</taxon>
    </lineage>
</organism>
<dbReference type="AlphaFoldDB" id="A0A0H5P5C0"/>
<dbReference type="SMART" id="SM00530">
    <property type="entry name" value="HTH_XRE"/>
    <property type="match status" value="1"/>
</dbReference>
<dbReference type="InterPro" id="IPR010982">
    <property type="entry name" value="Lambda_DNA-bd_dom_sf"/>
</dbReference>
<proteinExistence type="predicted"/>
<geneLocation type="plasmid" evidence="2">
    <name>2</name>
</geneLocation>
<accession>A0A0H5P5C0</accession>
<dbReference type="KEGG" id="nfr:ERS450000_05112"/>
<dbReference type="PROSITE" id="PS50943">
    <property type="entry name" value="HTH_CROC1"/>
    <property type="match status" value="1"/>
</dbReference>
<name>A0A0H5P5C0_NOCFR</name>
<dbReference type="EMBL" id="LN868939">
    <property type="protein sequence ID" value="CRY82713.1"/>
    <property type="molecule type" value="Genomic_DNA"/>
</dbReference>
<dbReference type="SUPFAM" id="SSF47413">
    <property type="entry name" value="lambda repressor-like DNA-binding domains"/>
    <property type="match status" value="1"/>
</dbReference>
<evidence type="ECO:0000313" key="3">
    <source>
        <dbReference type="Proteomes" id="UP000057820"/>
    </source>
</evidence>
<evidence type="ECO:0000259" key="1">
    <source>
        <dbReference type="PROSITE" id="PS50943"/>
    </source>
</evidence>
<dbReference type="InterPro" id="IPR001387">
    <property type="entry name" value="Cro/C1-type_HTH"/>
</dbReference>
<dbReference type="InterPro" id="IPR011990">
    <property type="entry name" value="TPR-like_helical_dom_sf"/>
</dbReference>
<dbReference type="Gene3D" id="1.10.260.40">
    <property type="entry name" value="lambda repressor-like DNA-binding domains"/>
    <property type="match status" value="1"/>
</dbReference>
<keyword evidence="2" id="KW-0614">Plasmid</keyword>
<dbReference type="RefSeq" id="WP_060594463.1">
    <property type="nucleotide sequence ID" value="NZ_CP031418.1"/>
</dbReference>
<feature type="domain" description="HTH cro/C1-type" evidence="1">
    <location>
        <begin position="10"/>
        <end position="64"/>
    </location>
</feature>
<dbReference type="Pfam" id="PF14559">
    <property type="entry name" value="TPR_19"/>
    <property type="match status" value="1"/>
</dbReference>